<dbReference type="Proteomes" id="UP000507245">
    <property type="component" value="Unassembled WGS sequence"/>
</dbReference>
<feature type="compositionally biased region" description="Basic and acidic residues" evidence="1">
    <location>
        <begin position="1"/>
        <end position="10"/>
    </location>
</feature>
<sequence length="363" mass="39697">MSSSPKEESFARSISSEALNSKVNNLKKRKSSQGSSPSGLPSSPPKPITEKVSMSTLHSRGYSIGSFHEEDLRRSSENYFKDLSGSGSEEDQLGNKELGPASLRSDVKPASLTKASLRGRSVRTIRPSRLTTDDKVEKMCDNGGAVSMRKDIIQNGGTDKKFFDNVTGKLDLGNSLHMPKPTIPKYQKKEMQEFHGNVVAEESEDDSESEAENFLVSSEDEDADPPAAAAATCNSVNVAGPDSEVDKKAGEFIAKFREQIRLQKVASLDRSRGLGTSGNCFRDQKISDSHIQGSIKQSSPKKKKQATSSKVQSKEYYHMATQAEHATNGIKRSFGCSRAKKGISSNAIVYNTFNRCFLYFQPS</sequence>
<gene>
    <name evidence="2" type="ORF">ORAREDHAP_LOCUS14704</name>
</gene>
<dbReference type="AlphaFoldDB" id="A0A6J5WNN7"/>
<dbReference type="Pfam" id="PF05553">
    <property type="entry name" value="DUF761"/>
    <property type="match status" value="1"/>
</dbReference>
<feature type="region of interest" description="Disordered" evidence="1">
    <location>
        <begin position="289"/>
        <end position="314"/>
    </location>
</feature>
<feature type="region of interest" description="Disordered" evidence="1">
    <location>
        <begin position="1"/>
        <end position="57"/>
    </location>
</feature>
<dbReference type="PANTHER" id="PTHR34059">
    <property type="entry name" value="EXPRESSED PROTEIN"/>
    <property type="match status" value="1"/>
</dbReference>
<keyword evidence="3" id="KW-1185">Reference proteome</keyword>
<protein>
    <submittedName>
        <fullName evidence="2">Uncharacterized protein</fullName>
    </submittedName>
</protein>
<evidence type="ECO:0000313" key="2">
    <source>
        <dbReference type="EMBL" id="CAB4299918.1"/>
    </source>
</evidence>
<feature type="region of interest" description="Disordered" evidence="1">
    <location>
        <begin position="199"/>
        <end position="230"/>
    </location>
</feature>
<organism evidence="2 3">
    <name type="scientific">Prunus armeniaca</name>
    <name type="common">Apricot</name>
    <name type="synonym">Armeniaca vulgaris</name>
    <dbReference type="NCBI Taxonomy" id="36596"/>
    <lineage>
        <taxon>Eukaryota</taxon>
        <taxon>Viridiplantae</taxon>
        <taxon>Streptophyta</taxon>
        <taxon>Embryophyta</taxon>
        <taxon>Tracheophyta</taxon>
        <taxon>Spermatophyta</taxon>
        <taxon>Magnoliopsida</taxon>
        <taxon>eudicotyledons</taxon>
        <taxon>Gunneridae</taxon>
        <taxon>Pentapetalae</taxon>
        <taxon>rosids</taxon>
        <taxon>fabids</taxon>
        <taxon>Rosales</taxon>
        <taxon>Rosaceae</taxon>
        <taxon>Amygdaloideae</taxon>
        <taxon>Amygdaleae</taxon>
        <taxon>Prunus</taxon>
    </lineage>
</organism>
<evidence type="ECO:0000313" key="3">
    <source>
        <dbReference type="Proteomes" id="UP000507245"/>
    </source>
</evidence>
<feature type="compositionally biased region" description="Polar residues" evidence="1">
    <location>
        <begin position="12"/>
        <end position="24"/>
    </location>
</feature>
<dbReference type="InterPro" id="IPR008480">
    <property type="entry name" value="DUF761_pln"/>
</dbReference>
<feature type="region of interest" description="Disordered" evidence="1">
    <location>
        <begin position="78"/>
        <end position="110"/>
    </location>
</feature>
<evidence type="ECO:0000256" key="1">
    <source>
        <dbReference type="SAM" id="MobiDB-lite"/>
    </source>
</evidence>
<name>A0A6J5WNN7_PRUAR</name>
<proteinExistence type="predicted"/>
<reference evidence="3" key="1">
    <citation type="journal article" date="2020" name="Genome Biol.">
        <title>Gamete binning: chromosome-level and haplotype-resolved genome assembly enabled by high-throughput single-cell sequencing of gamete genomes.</title>
        <authorList>
            <person name="Campoy J.A."/>
            <person name="Sun H."/>
            <person name="Goel M."/>
            <person name="Jiao W.-B."/>
            <person name="Folz-Donahue K."/>
            <person name="Wang N."/>
            <person name="Rubio M."/>
            <person name="Liu C."/>
            <person name="Kukat C."/>
            <person name="Ruiz D."/>
            <person name="Huettel B."/>
            <person name="Schneeberger K."/>
        </authorList>
    </citation>
    <scope>NUCLEOTIDE SEQUENCE [LARGE SCALE GENOMIC DNA]</scope>
    <source>
        <strain evidence="3">cv. Rojo Pasion</strain>
    </source>
</reference>
<dbReference type="PANTHER" id="PTHR34059:SF6">
    <property type="entry name" value="DUF4408 DOMAIN-CONTAINING PROTEIN"/>
    <property type="match status" value="1"/>
</dbReference>
<feature type="compositionally biased region" description="Low complexity" evidence="1">
    <location>
        <begin position="32"/>
        <end position="41"/>
    </location>
</feature>
<dbReference type="OrthoDB" id="1080706at2759"/>
<dbReference type="EMBL" id="CAEKKB010000002">
    <property type="protein sequence ID" value="CAB4299918.1"/>
    <property type="molecule type" value="Genomic_DNA"/>
</dbReference>
<accession>A0A6J5WNN7</accession>
<feature type="compositionally biased region" description="Acidic residues" evidence="1">
    <location>
        <begin position="201"/>
        <end position="211"/>
    </location>
</feature>